<evidence type="ECO:0000313" key="2">
    <source>
        <dbReference type="Proteomes" id="UP001065298"/>
    </source>
</evidence>
<organism evidence="1 2">
    <name type="scientific">Fusarium keratoplasticum</name>
    <dbReference type="NCBI Taxonomy" id="1328300"/>
    <lineage>
        <taxon>Eukaryota</taxon>
        <taxon>Fungi</taxon>
        <taxon>Dikarya</taxon>
        <taxon>Ascomycota</taxon>
        <taxon>Pezizomycotina</taxon>
        <taxon>Sordariomycetes</taxon>
        <taxon>Hypocreomycetidae</taxon>
        <taxon>Hypocreales</taxon>
        <taxon>Nectriaceae</taxon>
        <taxon>Fusarium</taxon>
        <taxon>Fusarium solani species complex</taxon>
    </lineage>
</organism>
<sequence length="253" mass="28341">MRNSTAFLEVKHKFRGVNANNKAIPVLHLENPDSIHDDFVQNRKLVNPGTELEPLFDQQIKEITEYISERVRQLNEPLESLQSCSIFLYPGLSSALGGSWELTLRQAPTGEICDKGSKLKSARLVVSSEPQLAVCMGLVSAASNNQPVFPTIACCTSFDLVSRIPSAPPAKRTWIFILRRGKGIEGRFDDCVDWIISKGKQIQNGGELEFERKLFFEPDERRVRNIGIVYSLADGPSPSKVMFTAQSRLEHPR</sequence>
<reference evidence="1" key="1">
    <citation type="submission" date="2022-06" db="EMBL/GenBank/DDBJ databases">
        <title>Fusarium solani species complex genomes reveal bases of compartmentalisation and animal pathogenesis.</title>
        <authorList>
            <person name="Tsai I.J."/>
        </authorList>
    </citation>
    <scope>NUCLEOTIDE SEQUENCE</scope>
    <source>
        <strain evidence="1">Fu6.1</strain>
    </source>
</reference>
<name>A0ACC0QJA7_9HYPO</name>
<dbReference type="EMBL" id="CM046512">
    <property type="protein sequence ID" value="KAI8655085.1"/>
    <property type="molecule type" value="Genomic_DNA"/>
</dbReference>
<protein>
    <submittedName>
        <fullName evidence="1">Uncharacterized protein</fullName>
    </submittedName>
</protein>
<accession>A0ACC0QJA7</accession>
<comment type="caution">
    <text evidence="1">The sequence shown here is derived from an EMBL/GenBank/DDBJ whole genome shotgun (WGS) entry which is preliminary data.</text>
</comment>
<dbReference type="Proteomes" id="UP001065298">
    <property type="component" value="Chromosome 10"/>
</dbReference>
<keyword evidence="2" id="KW-1185">Reference proteome</keyword>
<evidence type="ECO:0000313" key="1">
    <source>
        <dbReference type="EMBL" id="KAI8655085.1"/>
    </source>
</evidence>
<proteinExistence type="predicted"/>
<gene>
    <name evidence="1" type="ORF">NCS57_01256200</name>
</gene>